<comment type="subcellular location">
    <subcellularLocation>
        <location evidence="4 5">Nucleus</location>
    </subcellularLocation>
</comment>
<keyword evidence="3 4" id="KW-0539">Nucleus</keyword>
<dbReference type="EMBL" id="CAWYQH010000112">
    <property type="protein sequence ID" value="CAK8690054.1"/>
    <property type="molecule type" value="Genomic_DNA"/>
</dbReference>
<feature type="DNA-binding region" description="Homeobox" evidence="4">
    <location>
        <begin position="237"/>
        <end position="287"/>
    </location>
</feature>
<dbReference type="InterPro" id="IPR017970">
    <property type="entry name" value="Homeobox_CS"/>
</dbReference>
<dbReference type="Gene3D" id="1.10.10.60">
    <property type="entry name" value="Homeodomain-like"/>
    <property type="match status" value="1"/>
</dbReference>
<accession>A0ABP0GE51</accession>
<evidence type="ECO:0000256" key="5">
    <source>
        <dbReference type="RuleBase" id="RU000682"/>
    </source>
</evidence>
<dbReference type="PROSITE" id="PS00027">
    <property type="entry name" value="HOMEOBOX_1"/>
    <property type="match status" value="1"/>
</dbReference>
<dbReference type="PANTHER" id="PTHR10390:SF44">
    <property type="entry name" value="SIX HOMEOBOX 4"/>
    <property type="match status" value="1"/>
</dbReference>
<organism evidence="8 9">
    <name type="scientific">Clavelina lepadiformis</name>
    <name type="common">Light-bulb sea squirt</name>
    <name type="synonym">Ascidia lepadiformis</name>
    <dbReference type="NCBI Taxonomy" id="159417"/>
    <lineage>
        <taxon>Eukaryota</taxon>
        <taxon>Metazoa</taxon>
        <taxon>Chordata</taxon>
        <taxon>Tunicata</taxon>
        <taxon>Ascidiacea</taxon>
        <taxon>Aplousobranchia</taxon>
        <taxon>Clavelinidae</taxon>
        <taxon>Clavelina</taxon>
    </lineage>
</organism>
<evidence type="ECO:0000256" key="3">
    <source>
        <dbReference type="ARBA" id="ARBA00023242"/>
    </source>
</evidence>
<feature type="compositionally biased region" description="Polar residues" evidence="6">
    <location>
        <begin position="479"/>
        <end position="492"/>
    </location>
</feature>
<feature type="domain" description="Homeobox" evidence="7">
    <location>
        <begin position="235"/>
        <end position="286"/>
    </location>
</feature>
<sequence length="508" mass="57813">MVNSNRFCKPVLKSAVSVMATIGGTIFGGNPLTSTSSYTTLEENKQMSSGIYENEISIRDKEPMPVPSTRLPGQCYSKNMSNNNCRFTDTMLSTGKVSSSVYQNKSVSKSSLFTLEQVACVCHDLLQRKKIDKLSEFLNSLPKCLLFGNDENILIARALVTFKQQRFQELYQILQNHTFEVSNHKLLQNMWYSAHYTEAERARGRPLGAVDKYRIRRKHVLPRTIWDGEEMVYCFKERSRNALKDCYKRNKYPTPDDKKHLAKITGLSILQVSNWFKNRRQRDRSPQSKKYPLHEQHFYGGPMTIDNFSDNQYKNKRTSDCAVCPSTPSSFESYQPTPGVSERIKENRQTQISYVEECMEKEAVTDAMFSGPAKLQDENSWQLTAVEGSTYRNKFLLRTSENLNTELWQAAIRKEKYECVVSSSKQWNNQLGSMDMNVTSSSFAHSPNAIVQSAARAATALKNVEHIPRPFSPHAWSTRPKNSASATKNALSSSNPLLDSVLADYSTY</sequence>
<dbReference type="InterPro" id="IPR031701">
    <property type="entry name" value="SIX1_SD"/>
</dbReference>
<dbReference type="Proteomes" id="UP001642483">
    <property type="component" value="Unassembled WGS sequence"/>
</dbReference>
<dbReference type="Pfam" id="PF16878">
    <property type="entry name" value="SIX1_SD"/>
    <property type="match status" value="1"/>
</dbReference>
<proteinExistence type="predicted"/>
<evidence type="ECO:0000256" key="4">
    <source>
        <dbReference type="PROSITE-ProRule" id="PRU00108"/>
    </source>
</evidence>
<comment type="caution">
    <text evidence="8">The sequence shown here is derived from an EMBL/GenBank/DDBJ whole genome shotgun (WGS) entry which is preliminary data.</text>
</comment>
<dbReference type="SMART" id="SM00389">
    <property type="entry name" value="HOX"/>
    <property type="match status" value="1"/>
</dbReference>
<reference evidence="8 9" key="1">
    <citation type="submission" date="2024-02" db="EMBL/GenBank/DDBJ databases">
        <authorList>
            <person name="Daric V."/>
            <person name="Darras S."/>
        </authorList>
    </citation>
    <scope>NUCLEOTIDE SEQUENCE [LARGE SCALE GENOMIC DNA]</scope>
</reference>
<dbReference type="SUPFAM" id="SSF46689">
    <property type="entry name" value="Homeodomain-like"/>
    <property type="match status" value="1"/>
</dbReference>
<keyword evidence="9" id="KW-1185">Reference proteome</keyword>
<dbReference type="PROSITE" id="PS50071">
    <property type="entry name" value="HOMEOBOX_2"/>
    <property type="match status" value="1"/>
</dbReference>
<name>A0ABP0GE51_CLALP</name>
<dbReference type="InterPro" id="IPR009057">
    <property type="entry name" value="Homeodomain-like_sf"/>
</dbReference>
<protein>
    <recommendedName>
        <fullName evidence="7">Homeobox domain-containing protein</fullName>
    </recommendedName>
</protein>
<evidence type="ECO:0000313" key="9">
    <source>
        <dbReference type="Proteomes" id="UP001642483"/>
    </source>
</evidence>
<evidence type="ECO:0000313" key="8">
    <source>
        <dbReference type="EMBL" id="CAK8690054.1"/>
    </source>
</evidence>
<evidence type="ECO:0000256" key="1">
    <source>
        <dbReference type="ARBA" id="ARBA00023125"/>
    </source>
</evidence>
<evidence type="ECO:0000259" key="7">
    <source>
        <dbReference type="PROSITE" id="PS50071"/>
    </source>
</evidence>
<dbReference type="InterPro" id="IPR001356">
    <property type="entry name" value="HD"/>
</dbReference>
<keyword evidence="1 4" id="KW-0238">DNA-binding</keyword>
<evidence type="ECO:0000256" key="6">
    <source>
        <dbReference type="SAM" id="MobiDB-lite"/>
    </source>
</evidence>
<dbReference type="Pfam" id="PF00046">
    <property type="entry name" value="Homeodomain"/>
    <property type="match status" value="1"/>
</dbReference>
<dbReference type="PANTHER" id="PTHR10390">
    <property type="entry name" value="HOMEOBOX PROTEIN SIX"/>
    <property type="match status" value="1"/>
</dbReference>
<dbReference type="CDD" id="cd00086">
    <property type="entry name" value="homeodomain"/>
    <property type="match status" value="1"/>
</dbReference>
<keyword evidence="2 4" id="KW-0371">Homeobox</keyword>
<evidence type="ECO:0000256" key="2">
    <source>
        <dbReference type="ARBA" id="ARBA00023155"/>
    </source>
</evidence>
<feature type="region of interest" description="Disordered" evidence="6">
    <location>
        <begin position="470"/>
        <end position="492"/>
    </location>
</feature>
<gene>
    <name evidence="8" type="ORF">CVLEPA_LOCUS22699</name>
</gene>